<gene>
    <name evidence="1" type="ORF">AGLY_006990</name>
</gene>
<evidence type="ECO:0000313" key="1">
    <source>
        <dbReference type="EMBL" id="KAE9536588.1"/>
    </source>
</evidence>
<accession>A0A6G0TQK6</accession>
<organism evidence="1 2">
    <name type="scientific">Aphis glycines</name>
    <name type="common">Soybean aphid</name>
    <dbReference type="NCBI Taxonomy" id="307491"/>
    <lineage>
        <taxon>Eukaryota</taxon>
        <taxon>Metazoa</taxon>
        <taxon>Ecdysozoa</taxon>
        <taxon>Arthropoda</taxon>
        <taxon>Hexapoda</taxon>
        <taxon>Insecta</taxon>
        <taxon>Pterygota</taxon>
        <taxon>Neoptera</taxon>
        <taxon>Paraneoptera</taxon>
        <taxon>Hemiptera</taxon>
        <taxon>Sternorrhyncha</taxon>
        <taxon>Aphidomorpha</taxon>
        <taxon>Aphidoidea</taxon>
        <taxon>Aphididae</taxon>
        <taxon>Aphidini</taxon>
        <taxon>Aphis</taxon>
        <taxon>Aphis</taxon>
    </lineage>
</organism>
<comment type="caution">
    <text evidence="1">The sequence shown here is derived from an EMBL/GenBank/DDBJ whole genome shotgun (WGS) entry which is preliminary data.</text>
</comment>
<proteinExistence type="predicted"/>
<dbReference type="Proteomes" id="UP000475862">
    <property type="component" value="Unassembled WGS sequence"/>
</dbReference>
<sequence length="233" mass="27931">MIIICKSRIYFPLGSEKSENGNLNNWCMFQVSTTKPFSITQRTPRYEIRCINARNYILDSERSDECIDFTMLYVFFLCVCVSITSRNNASISNFGDGFRWKSEYPWCIIEVKSKHLPTDFKKIEKNKKKITEKREFLRKTSFRPNRFFLYGCNSKNNHCKYLKFSPNVYELHYKETNTKFLCTCIKKMNFKLLTKVEKEFQTTINRKLCFTGLYTLNLFYNIIKYQSNYRSYA</sequence>
<dbReference type="AlphaFoldDB" id="A0A6G0TQK6"/>
<keyword evidence="2" id="KW-1185">Reference proteome</keyword>
<dbReference type="EMBL" id="VYZN01000022">
    <property type="protein sequence ID" value="KAE9536588.1"/>
    <property type="molecule type" value="Genomic_DNA"/>
</dbReference>
<evidence type="ECO:0000313" key="2">
    <source>
        <dbReference type="Proteomes" id="UP000475862"/>
    </source>
</evidence>
<protein>
    <submittedName>
        <fullName evidence="1">Uncharacterized protein</fullName>
    </submittedName>
</protein>
<dbReference type="OrthoDB" id="6630070at2759"/>
<name>A0A6G0TQK6_APHGL</name>
<reference evidence="1 2" key="1">
    <citation type="submission" date="2019-08" db="EMBL/GenBank/DDBJ databases">
        <title>The genome of the soybean aphid Biotype 1, its phylome, world population structure and adaptation to the North American continent.</title>
        <authorList>
            <person name="Giordano R."/>
            <person name="Donthu R.K."/>
            <person name="Hernandez A.G."/>
            <person name="Wright C.L."/>
            <person name="Zimin A.V."/>
        </authorList>
    </citation>
    <scope>NUCLEOTIDE SEQUENCE [LARGE SCALE GENOMIC DNA]</scope>
    <source>
        <tissue evidence="1">Whole aphids</tissue>
    </source>
</reference>